<evidence type="ECO:0000259" key="10">
    <source>
        <dbReference type="Pfam" id="PF23559"/>
    </source>
</evidence>
<feature type="domain" description="Disease resistance R13L4/SHOC-2-like LRR" evidence="11">
    <location>
        <begin position="523"/>
        <end position="729"/>
    </location>
</feature>
<evidence type="ECO:0000256" key="4">
    <source>
        <dbReference type="ARBA" id="ARBA00022741"/>
    </source>
</evidence>
<dbReference type="InterPro" id="IPR057135">
    <property type="entry name" value="At4g27190-like_LRR"/>
</dbReference>
<dbReference type="STRING" id="106549.A0A540K8U8"/>
<dbReference type="FunFam" id="1.10.8.430:FF:000003">
    <property type="entry name" value="Probable disease resistance protein At5g66910"/>
    <property type="match status" value="1"/>
</dbReference>
<organism evidence="12 13">
    <name type="scientific">Malus baccata</name>
    <name type="common">Siberian crab apple</name>
    <name type="synonym">Pyrus baccata</name>
    <dbReference type="NCBI Taxonomy" id="106549"/>
    <lineage>
        <taxon>Eukaryota</taxon>
        <taxon>Viridiplantae</taxon>
        <taxon>Streptophyta</taxon>
        <taxon>Embryophyta</taxon>
        <taxon>Tracheophyta</taxon>
        <taxon>Spermatophyta</taxon>
        <taxon>Magnoliopsida</taxon>
        <taxon>eudicotyledons</taxon>
        <taxon>Gunneridae</taxon>
        <taxon>Pentapetalae</taxon>
        <taxon>rosids</taxon>
        <taxon>fabids</taxon>
        <taxon>Rosales</taxon>
        <taxon>Rosaceae</taxon>
        <taxon>Amygdaloideae</taxon>
        <taxon>Maleae</taxon>
        <taxon>Malus</taxon>
    </lineage>
</organism>
<reference evidence="12 13" key="1">
    <citation type="journal article" date="2019" name="G3 (Bethesda)">
        <title>Sequencing of a Wild Apple (Malus baccata) Genome Unravels the Differences Between Cultivated and Wild Apple Species Regarding Disease Resistance and Cold Tolerance.</title>
        <authorList>
            <person name="Chen X."/>
        </authorList>
    </citation>
    <scope>NUCLEOTIDE SEQUENCE [LARGE SCALE GENOMIC DNA]</scope>
    <source>
        <strain evidence="13">cv. Shandingzi</strain>
        <tissue evidence="12">Leaves</tissue>
    </source>
</reference>
<dbReference type="InterPro" id="IPR042197">
    <property type="entry name" value="Apaf_helical"/>
</dbReference>
<dbReference type="Pfam" id="PF23247">
    <property type="entry name" value="LRR_RPS2"/>
    <property type="match status" value="1"/>
</dbReference>
<dbReference type="InterPro" id="IPR032675">
    <property type="entry name" value="LRR_dom_sf"/>
</dbReference>
<evidence type="ECO:0000256" key="3">
    <source>
        <dbReference type="ARBA" id="ARBA00022737"/>
    </source>
</evidence>
<evidence type="ECO:0000256" key="7">
    <source>
        <dbReference type="SAM" id="Coils"/>
    </source>
</evidence>
<dbReference type="SUPFAM" id="SSF52058">
    <property type="entry name" value="L domain-like"/>
    <property type="match status" value="1"/>
</dbReference>
<evidence type="ECO:0000256" key="6">
    <source>
        <dbReference type="ARBA" id="ARBA00022840"/>
    </source>
</evidence>
<dbReference type="Gene3D" id="1.10.10.10">
    <property type="entry name" value="Winged helix-like DNA-binding domain superfamily/Winged helix DNA-binding domain"/>
    <property type="match status" value="1"/>
</dbReference>
<protein>
    <submittedName>
        <fullName evidence="12">Uncharacterized protein</fullName>
    </submittedName>
</protein>
<dbReference type="PROSITE" id="PS51450">
    <property type="entry name" value="LRR"/>
    <property type="match status" value="1"/>
</dbReference>
<dbReference type="FunFam" id="1.10.10.10:FF:000322">
    <property type="entry name" value="Probable disease resistance protein At1g63360"/>
    <property type="match status" value="1"/>
</dbReference>
<evidence type="ECO:0000313" key="12">
    <source>
        <dbReference type="EMBL" id="TQD70633.1"/>
    </source>
</evidence>
<evidence type="ECO:0000259" key="9">
    <source>
        <dbReference type="Pfam" id="PF23247"/>
    </source>
</evidence>
<evidence type="ECO:0000256" key="1">
    <source>
        <dbReference type="ARBA" id="ARBA00008894"/>
    </source>
</evidence>
<dbReference type="PRINTS" id="PR00364">
    <property type="entry name" value="DISEASERSIST"/>
</dbReference>
<dbReference type="InterPro" id="IPR027417">
    <property type="entry name" value="P-loop_NTPase"/>
</dbReference>
<feature type="domain" description="Disease resistance protein At4g27190-like leucine-rich repeats" evidence="9">
    <location>
        <begin position="759"/>
        <end position="862"/>
    </location>
</feature>
<evidence type="ECO:0000256" key="2">
    <source>
        <dbReference type="ARBA" id="ARBA00022614"/>
    </source>
</evidence>
<evidence type="ECO:0000259" key="11">
    <source>
        <dbReference type="Pfam" id="PF23598"/>
    </source>
</evidence>
<dbReference type="InterPro" id="IPR002182">
    <property type="entry name" value="NB-ARC"/>
</dbReference>
<proteinExistence type="inferred from homology"/>
<dbReference type="Pfam" id="PF00931">
    <property type="entry name" value="NB-ARC"/>
    <property type="match status" value="1"/>
</dbReference>
<dbReference type="Pfam" id="PF23598">
    <property type="entry name" value="LRR_14"/>
    <property type="match status" value="1"/>
</dbReference>
<dbReference type="AlphaFoldDB" id="A0A540K8U8"/>
<feature type="domain" description="Disease resistance protein winged helix" evidence="10">
    <location>
        <begin position="420"/>
        <end position="485"/>
    </location>
</feature>
<evidence type="ECO:0000313" key="13">
    <source>
        <dbReference type="Proteomes" id="UP000315295"/>
    </source>
</evidence>
<comment type="caution">
    <text evidence="12">The sequence shown here is derived from an EMBL/GenBank/DDBJ whole genome shotgun (WGS) entry which is preliminary data.</text>
</comment>
<dbReference type="GO" id="GO:0006952">
    <property type="term" value="P:defense response"/>
    <property type="evidence" value="ECO:0007669"/>
    <property type="project" value="UniProtKB-KW"/>
</dbReference>
<feature type="domain" description="NB-ARC" evidence="8">
    <location>
        <begin position="166"/>
        <end position="333"/>
    </location>
</feature>
<dbReference type="Gene3D" id="1.10.8.430">
    <property type="entry name" value="Helical domain of apoptotic protease-activating factors"/>
    <property type="match status" value="1"/>
</dbReference>
<keyword evidence="7" id="KW-0175">Coiled coil</keyword>
<dbReference type="SMART" id="SM00369">
    <property type="entry name" value="LRR_TYP"/>
    <property type="match status" value="3"/>
</dbReference>
<name>A0A540K8U8_MALBA</name>
<dbReference type="InterPro" id="IPR050905">
    <property type="entry name" value="Plant_NBS-LRR"/>
</dbReference>
<dbReference type="FunFam" id="3.40.50.300:FF:001091">
    <property type="entry name" value="Probable disease resistance protein At1g61300"/>
    <property type="match status" value="1"/>
</dbReference>
<dbReference type="InterPro" id="IPR036388">
    <property type="entry name" value="WH-like_DNA-bd_sf"/>
</dbReference>
<comment type="similarity">
    <text evidence="1">Belongs to the disease resistance NB-LRR family.</text>
</comment>
<dbReference type="Proteomes" id="UP000315295">
    <property type="component" value="Unassembled WGS sequence"/>
</dbReference>
<dbReference type="InterPro" id="IPR058922">
    <property type="entry name" value="WHD_DRP"/>
</dbReference>
<dbReference type="EMBL" id="VIEB01001722">
    <property type="protein sequence ID" value="TQD70633.1"/>
    <property type="molecule type" value="Genomic_DNA"/>
</dbReference>
<dbReference type="PANTHER" id="PTHR33463">
    <property type="entry name" value="NB-ARC DOMAIN-CONTAINING PROTEIN-RELATED"/>
    <property type="match status" value="1"/>
</dbReference>
<keyword evidence="3" id="KW-0677">Repeat</keyword>
<dbReference type="Pfam" id="PF23559">
    <property type="entry name" value="WHD_DRP"/>
    <property type="match status" value="1"/>
</dbReference>
<dbReference type="Gene3D" id="3.80.10.10">
    <property type="entry name" value="Ribonuclease Inhibitor"/>
    <property type="match status" value="2"/>
</dbReference>
<dbReference type="InterPro" id="IPR001611">
    <property type="entry name" value="Leu-rich_rpt"/>
</dbReference>
<sequence length="905" mass="102730">MGNIFSISISWDDILSRCWDSTVGQIAYPCMFKSHLHDLQTALEELTDLKNDLKRRVDNAEQQQHLKRLDQVQRWITRVEAMEAQANNLVNGKDIRSQKVEKLRDSGGGLLCNCKTHYKLGKKLAKMLMEVSALQSRGAFEVVAERVPAAMVYERSIEPTVDMQSTFGKVWDCIEDEQVGIIGLYGMGGVGKTTLLTKINNNFLHTPNDFDLVIWIEVSKDLKLENIQDSIGEKIGSCDGSWKDKDHLRKAEDIFAVLKSKRFVLLLDDIWERVDVAKIGVPIPDRENKSKLVFTTRSEEVCSRMGAHKKIKVECLAWDRAWTLFQEKVGEETLYVHPDIPALAEMVAKECDGLPLALITVGRAMASKKTPQEWNHAIQVLKRSASEFSGMGDEVFPLLKFSYDNLPSEKARSCFLYCALFPEDFLIHKRRLIYCWVGEGILDEYDDMTGAQNQRYDIIGTLVNACLLEGKEDYVKMHDVLRDMALWLACECGKAKDNFIVRTGAHLIKAPDLEKWKGVKRMSLMANQIENLVERSTCPSLSTLLLTDNHLKIIGEGFFQHMPSLRVLDLSENKGITHLPPGISKLKSLQYLNLSQTGIRGLPVELKAFDKLKYLNLEFTSKMDIVPKNVISSFLMLRVLRMYDCGSSDDILFGGEEALVEELVCLKHLDVMTMTMRCVSAFERLWTSLNLLACTQVLCIESFTSVISLDISALANMKHLDILNICDCESLEDLKTDLLWNGGAVQVPNDPCNSIITIKSFFHSLQRVSVYECPKLKDLTWLIFAPNLVTIDIHDCPEMEQIINSRQLSKIEEVVDGFNSFAKLNNLILLNLSKLKNIYANALPSPYLKTIVVFNCPQLKQLPLDSSVNRRNVVIEGEEEWWNGLEWEDGTTRNDFISCFRNLNI</sequence>
<evidence type="ECO:0000259" key="8">
    <source>
        <dbReference type="Pfam" id="PF00931"/>
    </source>
</evidence>
<dbReference type="SUPFAM" id="SSF52540">
    <property type="entry name" value="P-loop containing nucleoside triphosphate hydrolases"/>
    <property type="match status" value="1"/>
</dbReference>
<dbReference type="InterPro" id="IPR055414">
    <property type="entry name" value="LRR_R13L4/SHOC2-like"/>
</dbReference>
<dbReference type="InterPro" id="IPR003591">
    <property type="entry name" value="Leu-rich_rpt_typical-subtyp"/>
</dbReference>
<dbReference type="GO" id="GO:0043531">
    <property type="term" value="F:ADP binding"/>
    <property type="evidence" value="ECO:0007669"/>
    <property type="project" value="InterPro"/>
</dbReference>
<keyword evidence="6" id="KW-0067">ATP-binding</keyword>
<keyword evidence="13" id="KW-1185">Reference proteome</keyword>
<evidence type="ECO:0000256" key="5">
    <source>
        <dbReference type="ARBA" id="ARBA00022821"/>
    </source>
</evidence>
<dbReference type="Gene3D" id="3.40.50.300">
    <property type="entry name" value="P-loop containing nucleotide triphosphate hydrolases"/>
    <property type="match status" value="1"/>
</dbReference>
<keyword evidence="2" id="KW-0433">Leucine-rich repeat</keyword>
<dbReference type="PANTHER" id="PTHR33463:SF220">
    <property type="entry name" value="NB-ARC DOMAIN-CONTAINING PROTEIN"/>
    <property type="match status" value="1"/>
</dbReference>
<dbReference type="GO" id="GO:0005524">
    <property type="term" value="F:ATP binding"/>
    <property type="evidence" value="ECO:0007669"/>
    <property type="project" value="UniProtKB-KW"/>
</dbReference>
<feature type="coiled-coil region" evidence="7">
    <location>
        <begin position="36"/>
        <end position="63"/>
    </location>
</feature>
<gene>
    <name evidence="12" type="ORF">C1H46_043834</name>
</gene>
<keyword evidence="5" id="KW-0611">Plant defense</keyword>
<keyword evidence="4" id="KW-0547">Nucleotide-binding</keyword>
<accession>A0A540K8U8</accession>